<organism evidence="2 3">
    <name type="scientific">Massilia consociata</name>
    <dbReference type="NCBI Taxonomy" id="760117"/>
    <lineage>
        <taxon>Bacteria</taxon>
        <taxon>Pseudomonadati</taxon>
        <taxon>Pseudomonadota</taxon>
        <taxon>Betaproteobacteria</taxon>
        <taxon>Burkholderiales</taxon>
        <taxon>Oxalobacteraceae</taxon>
        <taxon>Telluria group</taxon>
        <taxon>Massilia</taxon>
    </lineage>
</organism>
<evidence type="ECO:0000313" key="3">
    <source>
        <dbReference type="Proteomes" id="UP001589773"/>
    </source>
</evidence>
<dbReference type="SUPFAM" id="SSF117782">
    <property type="entry name" value="YbjQ-like"/>
    <property type="match status" value="1"/>
</dbReference>
<dbReference type="InterPro" id="IPR035439">
    <property type="entry name" value="UPF0145_dom_sf"/>
</dbReference>
<gene>
    <name evidence="2" type="ORF">ACFFJK_16800</name>
</gene>
<dbReference type="RefSeq" id="WP_379680656.1">
    <property type="nucleotide sequence ID" value="NZ_JBHLWP010000014.1"/>
</dbReference>
<dbReference type="EMBL" id="JBHLWP010000014">
    <property type="protein sequence ID" value="MFC0253561.1"/>
    <property type="molecule type" value="Genomic_DNA"/>
</dbReference>
<comment type="similarity">
    <text evidence="1">Belongs to the UPF0145 family.</text>
</comment>
<dbReference type="InterPro" id="IPR002765">
    <property type="entry name" value="UPF0145_YbjQ-like"/>
</dbReference>
<dbReference type="PANTHER" id="PTHR34068">
    <property type="entry name" value="UPF0145 PROTEIN YBJQ"/>
    <property type="match status" value="1"/>
</dbReference>
<keyword evidence="3" id="KW-1185">Reference proteome</keyword>
<protein>
    <submittedName>
        <fullName evidence="2">YbjQ family protein</fullName>
    </submittedName>
</protein>
<accession>A0ABV6FJ47</accession>
<reference evidence="2 3" key="1">
    <citation type="submission" date="2024-09" db="EMBL/GenBank/DDBJ databases">
        <authorList>
            <person name="Sun Q."/>
            <person name="Mori K."/>
        </authorList>
    </citation>
    <scope>NUCLEOTIDE SEQUENCE [LARGE SCALE GENOMIC DNA]</scope>
    <source>
        <strain evidence="2 3">CCM 7792</strain>
    </source>
</reference>
<name>A0ABV6FJ47_9BURK</name>
<dbReference type="PANTHER" id="PTHR34068:SF2">
    <property type="entry name" value="UPF0145 PROTEIN SCO3412"/>
    <property type="match status" value="1"/>
</dbReference>
<dbReference type="Gene3D" id="3.30.110.70">
    <property type="entry name" value="Hypothetical protein apc22750. Chain B"/>
    <property type="match status" value="1"/>
</dbReference>
<sequence>MEYLILLAFWSVPVVLGYVFGRAAESRHYRSIIAREKEQLHLPATSLKTVLRSDDVARSELVTGSVVVSIDYFKKAAAALRTVVGGPVKSYETLLDRAKREAVLRLKESCPGADEIVNLRLETMPLAGSQRNQVTSVEVLAYGTAIYYKADKAGTATA</sequence>
<proteinExistence type="inferred from homology"/>
<comment type="caution">
    <text evidence="2">The sequence shown here is derived from an EMBL/GenBank/DDBJ whole genome shotgun (WGS) entry which is preliminary data.</text>
</comment>
<dbReference type="Proteomes" id="UP001589773">
    <property type="component" value="Unassembled WGS sequence"/>
</dbReference>
<dbReference type="Pfam" id="PF01906">
    <property type="entry name" value="YbjQ_1"/>
    <property type="match status" value="1"/>
</dbReference>
<evidence type="ECO:0000256" key="1">
    <source>
        <dbReference type="ARBA" id="ARBA00010751"/>
    </source>
</evidence>
<evidence type="ECO:0000313" key="2">
    <source>
        <dbReference type="EMBL" id="MFC0253561.1"/>
    </source>
</evidence>